<dbReference type="RefSeq" id="WP_044183249.1">
    <property type="nucleotide sequence ID" value="NZ_JMCB01000002.1"/>
</dbReference>
<dbReference type="EMBL" id="JMCB01000002">
    <property type="protein sequence ID" value="KFE71359.1"/>
    <property type="molecule type" value="Genomic_DNA"/>
</dbReference>
<evidence type="ECO:0008006" key="3">
    <source>
        <dbReference type="Google" id="ProtNLM"/>
    </source>
</evidence>
<proteinExistence type="predicted"/>
<reference evidence="1 2" key="1">
    <citation type="submission" date="2014-04" db="EMBL/GenBank/DDBJ databases">
        <title>Genome assembly of Hyalangium minutum DSM 14724.</title>
        <authorList>
            <person name="Sharma G."/>
            <person name="Subramanian S."/>
        </authorList>
    </citation>
    <scope>NUCLEOTIDE SEQUENCE [LARGE SCALE GENOMIC DNA]</scope>
    <source>
        <strain evidence="1 2">DSM 14724</strain>
    </source>
</reference>
<name>A0A085WUJ6_9BACT</name>
<evidence type="ECO:0000313" key="2">
    <source>
        <dbReference type="Proteomes" id="UP000028725"/>
    </source>
</evidence>
<keyword evidence="2" id="KW-1185">Reference proteome</keyword>
<sequence length="125" mass="14025">MTTPDWLKAAAERSAEDPASLAYVFAQYRKHEGKSAEELAAMLGCSMKVLDELSLCRRPEPDRFAEHLRMFEKRFAVDPRRLAAVLRRVEVLDLLPADKEGGTTARDASYLLAARDHSSDDETNS</sequence>
<evidence type="ECO:0000313" key="1">
    <source>
        <dbReference type="EMBL" id="KFE71359.1"/>
    </source>
</evidence>
<gene>
    <name evidence="1" type="ORF">DB31_3489</name>
</gene>
<organism evidence="1 2">
    <name type="scientific">Hyalangium minutum</name>
    <dbReference type="NCBI Taxonomy" id="394096"/>
    <lineage>
        <taxon>Bacteria</taxon>
        <taxon>Pseudomonadati</taxon>
        <taxon>Myxococcota</taxon>
        <taxon>Myxococcia</taxon>
        <taxon>Myxococcales</taxon>
        <taxon>Cystobacterineae</taxon>
        <taxon>Archangiaceae</taxon>
        <taxon>Hyalangium</taxon>
    </lineage>
</organism>
<dbReference type="OrthoDB" id="5515704at2"/>
<comment type="caution">
    <text evidence="1">The sequence shown here is derived from an EMBL/GenBank/DDBJ whole genome shotgun (WGS) entry which is preliminary data.</text>
</comment>
<dbReference type="AlphaFoldDB" id="A0A085WUJ6"/>
<accession>A0A085WUJ6</accession>
<dbReference type="STRING" id="394096.DB31_3489"/>
<protein>
    <recommendedName>
        <fullName evidence="3">DNA-binding protein</fullName>
    </recommendedName>
</protein>
<dbReference type="Proteomes" id="UP000028725">
    <property type="component" value="Unassembled WGS sequence"/>
</dbReference>